<evidence type="ECO:0000256" key="6">
    <source>
        <dbReference type="ARBA" id="ARBA00023296"/>
    </source>
</evidence>
<keyword evidence="3" id="KW-1188">Viral release from host cell</keyword>
<dbReference type="GO" id="GO:0046718">
    <property type="term" value="P:symbiont entry into host cell"/>
    <property type="evidence" value="ECO:0007669"/>
    <property type="project" value="UniProtKB-KW"/>
</dbReference>
<protein>
    <recommendedName>
        <fullName evidence="8">Bacteriophage head to tail connecting protein</fullName>
    </recommendedName>
</protein>
<keyword evidence="6" id="KW-1160">Virus entry into host cell</keyword>
<dbReference type="InterPro" id="IPR020991">
    <property type="entry name" value="Connector_podovirus"/>
</dbReference>
<gene>
    <name evidence="7" type="ORF">LCGC14_2319180</name>
</gene>
<comment type="caution">
    <text evidence="7">The sequence shown here is derived from an EMBL/GenBank/DDBJ whole genome shotgun (WGS) entry which is preliminary data.</text>
</comment>
<organism evidence="7">
    <name type="scientific">marine sediment metagenome</name>
    <dbReference type="NCBI Taxonomy" id="412755"/>
    <lineage>
        <taxon>unclassified sequences</taxon>
        <taxon>metagenomes</taxon>
        <taxon>ecological metagenomes</taxon>
    </lineage>
</organism>
<reference evidence="7" key="1">
    <citation type="journal article" date="2015" name="Nature">
        <title>Complex archaea that bridge the gap between prokaryotes and eukaryotes.</title>
        <authorList>
            <person name="Spang A."/>
            <person name="Saw J.H."/>
            <person name="Jorgensen S.L."/>
            <person name="Zaremba-Niedzwiedzka K."/>
            <person name="Martijn J."/>
            <person name="Lind A.E."/>
            <person name="van Eijk R."/>
            <person name="Schleper C."/>
            <person name="Guy L."/>
            <person name="Ettema T.J."/>
        </authorList>
    </citation>
    <scope>NUCLEOTIDE SEQUENCE</scope>
</reference>
<evidence type="ECO:0008006" key="8">
    <source>
        <dbReference type="Google" id="ProtNLM"/>
    </source>
</evidence>
<comment type="subcellular location">
    <subcellularLocation>
        <location evidence="1">Virion</location>
    </subcellularLocation>
</comment>
<evidence type="ECO:0000256" key="2">
    <source>
        <dbReference type="ARBA" id="ARBA00022595"/>
    </source>
</evidence>
<keyword evidence="5" id="KW-0231">Viral genome packaging</keyword>
<keyword evidence="4" id="KW-0946">Virion</keyword>
<dbReference type="GO" id="GO:0044423">
    <property type="term" value="C:virion component"/>
    <property type="evidence" value="ECO:0007669"/>
    <property type="project" value="UniProtKB-KW"/>
</dbReference>
<dbReference type="AlphaFoldDB" id="A0A0F9D5U8"/>
<name>A0A0F9D5U8_9ZZZZ</name>
<keyword evidence="2" id="KW-1162">Viral penetration into host cytoplasm</keyword>
<evidence type="ECO:0000256" key="5">
    <source>
        <dbReference type="ARBA" id="ARBA00023219"/>
    </source>
</evidence>
<evidence type="ECO:0000256" key="3">
    <source>
        <dbReference type="ARBA" id="ARBA00022612"/>
    </source>
</evidence>
<evidence type="ECO:0000256" key="4">
    <source>
        <dbReference type="ARBA" id="ARBA00022844"/>
    </source>
</evidence>
<evidence type="ECO:0000256" key="1">
    <source>
        <dbReference type="ARBA" id="ARBA00004328"/>
    </source>
</evidence>
<dbReference type="EMBL" id="LAZR01033092">
    <property type="protein sequence ID" value="KKL49071.1"/>
    <property type="molecule type" value="Genomic_DNA"/>
</dbReference>
<dbReference type="Pfam" id="PF12236">
    <property type="entry name" value="Head-tail_con"/>
    <property type="match status" value="1"/>
</dbReference>
<proteinExistence type="predicted"/>
<sequence>MDNPLLNKIDVVREWLQIYDLKMYSAFDRGNFYAMIPQWLRDGGSIGTATVFTEEVIGTGRISHTAVHPREVFISENEFEEVDTWHRKFMLTARKAFLKFGDRVSDQLKTNAKDHPEKPHEFIHAVFPNDEIVFGKRTSRNKKFRSIYMETTGGDRGKVGNITRDSGFDISPYTTWRFKKNSDEVYGRSPASEALTEVFSLNQFSKTLIQAAHQSVAPARNVPIEMRGRVRMVPDGNNYYDDPKRVITTINSGINYPVGAEERKEVKESMQDKFRVKFFNAFIGRTGEATREEILAIKGEQAGLLIAQVDMLYIEGIRSLFDIVSDIEDRRGSFTEEAGMPPVPDEILESGGKINFILTGPLAQAQREIRELEPIQKTLGNLSEAAAVLGPEMLDVVNKDELSEIILEAGSYPAIAMNSRDQRQTIRDARAAERERLERQQLLLEGAKVAPGLTKAPEAGSIQEVVGEAIGV</sequence>
<accession>A0A0F9D5U8</accession>
<evidence type="ECO:0000313" key="7">
    <source>
        <dbReference type="EMBL" id="KKL49071.1"/>
    </source>
</evidence>